<sequence>MRARVAVGAVLATLTAGGIAGVAMHKNVTLDVDGHTMKISTMSMSVDSVLRSQGYTPAAGDQVSPGPDSGFGDGSTITMKRLKTVVLDVEGRKEQVKTTAVKVDELLAEKGLAHGEEDANFSVDGSIPVSGAVVDVTLPKPVTVVDGGTRFTTTVPASTVAEALTATGKPLSDEDKVTPAADTKVTPNMVIDVTRIRTEQDTVLEDVAPPENKQDDPTLVRDKKVVVNPGKPGRANVTYNVTIVNGKVVKRDKLSADQIAAPVAATVKIGTKEGAPDVPDGSVWDRLAQCESTGNWAINNGNGFYGGIQFDQNTWDRWGGQEYAPRPDLASREEQIAIAQKTLAAQGWGAWPACSSSLGLR</sequence>
<dbReference type="SMART" id="SM01208">
    <property type="entry name" value="G5"/>
    <property type="match status" value="1"/>
</dbReference>
<dbReference type="InterPro" id="IPR010618">
    <property type="entry name" value="RPF"/>
</dbReference>
<feature type="domain" description="G5" evidence="6">
    <location>
        <begin position="193"/>
        <end position="273"/>
    </location>
</feature>
<dbReference type="GO" id="GO:0016787">
    <property type="term" value="F:hydrolase activity"/>
    <property type="evidence" value="ECO:0007669"/>
    <property type="project" value="UniProtKB-KW"/>
</dbReference>
<dbReference type="InterPro" id="IPR051933">
    <property type="entry name" value="Resuscitation_pf_RpfB"/>
</dbReference>
<reference evidence="7" key="1">
    <citation type="submission" date="2012-02" db="EMBL/GenBank/DDBJ databases">
        <title>Whole genome shotgun sequence of Gordonia otitidis NBRC 100426.</title>
        <authorList>
            <person name="Yoshida I."/>
            <person name="Hosoyama A."/>
            <person name="Tsuchikane K."/>
            <person name="Katsumata H."/>
            <person name="Yamazaki S."/>
            <person name="Fujita N."/>
        </authorList>
    </citation>
    <scope>NUCLEOTIDE SEQUENCE [LARGE SCALE GENOMIC DNA]</scope>
    <source>
        <strain evidence="7">NBRC 100426</strain>
    </source>
</reference>
<comment type="caution">
    <text evidence="7">The sequence shown here is derived from an EMBL/GenBank/DDBJ whole genome shotgun (WGS) entry which is preliminary data.</text>
</comment>
<evidence type="ECO:0000256" key="4">
    <source>
        <dbReference type="SAM" id="MobiDB-lite"/>
    </source>
</evidence>
<evidence type="ECO:0000259" key="6">
    <source>
        <dbReference type="PROSITE" id="PS51109"/>
    </source>
</evidence>
<dbReference type="Pfam" id="PF07501">
    <property type="entry name" value="G5"/>
    <property type="match status" value="1"/>
</dbReference>
<proteinExistence type="inferred from homology"/>
<accession>H5TNY2</accession>
<evidence type="ECO:0000256" key="5">
    <source>
        <dbReference type="SAM" id="SignalP"/>
    </source>
</evidence>
<feature type="region of interest" description="Disordered" evidence="4">
    <location>
        <begin position="56"/>
        <end position="75"/>
    </location>
</feature>
<feature type="signal peptide" evidence="5">
    <location>
        <begin position="1"/>
        <end position="20"/>
    </location>
</feature>
<evidence type="ECO:0000313" key="8">
    <source>
        <dbReference type="Proteomes" id="UP000005038"/>
    </source>
</evidence>
<dbReference type="InterPro" id="IPR011098">
    <property type="entry name" value="G5_dom"/>
</dbReference>
<evidence type="ECO:0000256" key="3">
    <source>
        <dbReference type="ARBA" id="ARBA00022801"/>
    </source>
</evidence>
<comment type="similarity">
    <text evidence="1">Belongs to the transglycosylase family. Rpf subfamily.</text>
</comment>
<feature type="chain" id="PRO_5038739455" evidence="5">
    <location>
        <begin position="21"/>
        <end position="361"/>
    </location>
</feature>
<dbReference type="Gene3D" id="1.10.530.10">
    <property type="match status" value="1"/>
</dbReference>
<dbReference type="RefSeq" id="WP_007239414.1">
    <property type="nucleotide sequence ID" value="NZ_BAFB01000145.1"/>
</dbReference>
<dbReference type="Gene3D" id="2.20.230.10">
    <property type="entry name" value="Resuscitation-promoting factor rpfb"/>
    <property type="match status" value="1"/>
</dbReference>
<organism evidence="7 8">
    <name type="scientific">Gordonia otitidis (strain DSM 44809 / CCUG 52243 / JCM 12355 / NBRC 100426 / IFM 10032)</name>
    <dbReference type="NCBI Taxonomy" id="1108044"/>
    <lineage>
        <taxon>Bacteria</taxon>
        <taxon>Bacillati</taxon>
        <taxon>Actinomycetota</taxon>
        <taxon>Actinomycetes</taxon>
        <taxon>Mycobacteriales</taxon>
        <taxon>Gordoniaceae</taxon>
        <taxon>Gordonia</taxon>
    </lineage>
</organism>
<evidence type="ECO:0000313" key="7">
    <source>
        <dbReference type="EMBL" id="GAB35190.1"/>
    </source>
</evidence>
<dbReference type="PROSITE" id="PS51109">
    <property type="entry name" value="G5"/>
    <property type="match status" value="1"/>
</dbReference>
<name>H5TNY2_GORO1</name>
<dbReference type="STRING" id="1108044.GOOTI_145_00090"/>
<keyword evidence="2 5" id="KW-0732">Signal</keyword>
<keyword evidence="3" id="KW-0378">Hydrolase</keyword>
<gene>
    <name evidence="7" type="primary">rpf</name>
    <name evidence="7" type="ORF">GOOTI_145_00090</name>
</gene>
<dbReference type="InterPro" id="IPR023346">
    <property type="entry name" value="Lysozyme-like_dom_sf"/>
</dbReference>
<dbReference type="SUPFAM" id="SSF53955">
    <property type="entry name" value="Lysozyme-like"/>
    <property type="match status" value="1"/>
</dbReference>
<dbReference type="OrthoDB" id="1404170at2"/>
<dbReference type="InterPro" id="IPR007137">
    <property type="entry name" value="DUF348"/>
</dbReference>
<dbReference type="EMBL" id="BAFB01000145">
    <property type="protein sequence ID" value="GAB35190.1"/>
    <property type="molecule type" value="Genomic_DNA"/>
</dbReference>
<dbReference type="PANTHER" id="PTHR39160">
    <property type="entry name" value="CELL WALL-BINDING PROTEIN YOCH"/>
    <property type="match status" value="1"/>
</dbReference>
<evidence type="ECO:0000256" key="2">
    <source>
        <dbReference type="ARBA" id="ARBA00022729"/>
    </source>
</evidence>
<dbReference type="CDD" id="cd13925">
    <property type="entry name" value="RPF"/>
    <property type="match status" value="1"/>
</dbReference>
<dbReference type="AlphaFoldDB" id="H5TNY2"/>
<dbReference type="Proteomes" id="UP000005038">
    <property type="component" value="Unassembled WGS sequence"/>
</dbReference>
<evidence type="ECO:0000256" key="1">
    <source>
        <dbReference type="ARBA" id="ARBA00010830"/>
    </source>
</evidence>
<keyword evidence="8" id="KW-1185">Reference proteome</keyword>
<dbReference type="PANTHER" id="PTHR39160:SF4">
    <property type="entry name" value="RESUSCITATION-PROMOTING FACTOR RPFB"/>
    <property type="match status" value="1"/>
</dbReference>
<dbReference type="Pfam" id="PF06737">
    <property type="entry name" value="Transglycosylas"/>
    <property type="match status" value="1"/>
</dbReference>
<dbReference type="Pfam" id="PF03990">
    <property type="entry name" value="DUF348"/>
    <property type="match status" value="3"/>
</dbReference>
<protein>
    <submittedName>
        <fullName evidence="7">Resuscitation-promoting factor</fullName>
    </submittedName>
</protein>